<dbReference type="PANTHER" id="PTHR34966">
    <property type="entry name" value="OSJNBA0043L24.15 PROTEIN"/>
    <property type="match status" value="1"/>
</dbReference>
<feature type="coiled-coil region" evidence="1">
    <location>
        <begin position="142"/>
        <end position="176"/>
    </location>
</feature>
<accession>A0A2P6VSE9</accession>
<feature type="region of interest" description="Disordered" evidence="2">
    <location>
        <begin position="194"/>
        <end position="217"/>
    </location>
</feature>
<dbReference type="AlphaFoldDB" id="A0A2P6VSE9"/>
<dbReference type="OrthoDB" id="2101583at2759"/>
<feature type="compositionally biased region" description="Basic and acidic residues" evidence="2">
    <location>
        <begin position="642"/>
        <end position="674"/>
    </location>
</feature>
<gene>
    <name evidence="3" type="primary">g88</name>
    <name evidence="3" type="ORF">C2E20_0088</name>
</gene>
<evidence type="ECO:0000256" key="2">
    <source>
        <dbReference type="SAM" id="MobiDB-lite"/>
    </source>
</evidence>
<feature type="region of interest" description="Disordered" evidence="2">
    <location>
        <begin position="479"/>
        <end position="521"/>
    </location>
</feature>
<name>A0A2P6VSE9_9CHLO</name>
<feature type="region of interest" description="Disordered" evidence="2">
    <location>
        <begin position="631"/>
        <end position="713"/>
    </location>
</feature>
<dbReference type="Gene3D" id="1.20.5.170">
    <property type="match status" value="1"/>
</dbReference>
<keyword evidence="1" id="KW-0175">Coiled coil</keyword>
<organism evidence="3 4">
    <name type="scientific">Micractinium conductrix</name>
    <dbReference type="NCBI Taxonomy" id="554055"/>
    <lineage>
        <taxon>Eukaryota</taxon>
        <taxon>Viridiplantae</taxon>
        <taxon>Chlorophyta</taxon>
        <taxon>core chlorophytes</taxon>
        <taxon>Trebouxiophyceae</taxon>
        <taxon>Chlorellales</taxon>
        <taxon>Chlorellaceae</taxon>
        <taxon>Chlorella clade</taxon>
        <taxon>Micractinium</taxon>
    </lineage>
</organism>
<feature type="region of interest" description="Disordered" evidence="2">
    <location>
        <begin position="81"/>
        <end position="130"/>
    </location>
</feature>
<dbReference type="GO" id="GO:0003700">
    <property type="term" value="F:DNA-binding transcription factor activity"/>
    <property type="evidence" value="ECO:0007669"/>
    <property type="project" value="InterPro"/>
</dbReference>
<dbReference type="SUPFAM" id="SSF57959">
    <property type="entry name" value="Leucine zipper domain"/>
    <property type="match status" value="1"/>
</dbReference>
<dbReference type="EMBL" id="LHPF02000001">
    <property type="protein sequence ID" value="PSC77023.1"/>
    <property type="molecule type" value="Genomic_DNA"/>
</dbReference>
<dbReference type="PANTHER" id="PTHR34966:SF1">
    <property type="entry name" value="OS04G0508100 PROTEIN"/>
    <property type="match status" value="1"/>
</dbReference>
<keyword evidence="4" id="KW-1185">Reference proteome</keyword>
<sequence length="1046" mass="109332">MEWDLDVDAFLDDYLKDLGPEAQGPDHFGNIAIDFAPAGGPPPGAVLGAWGPAAPAASMPVDSAQQTPTLLTEPLAAAGLHSQHTAAAQRDSGGEAVQQAAPAGRATRGRKTAGGPAASGGSRETKKELDLKKHLALQEKNRRAQRRFRERQKQRVAELEEQVATLQAQLAAASGGQAAPVRVAPTAMQQDVKCEPQASPRAVVGAPTTSGPPSDEEPAMAVSFNDALTLTVAEGRPVQLSARQLADMTPAELAKYYKAYVNELAGILVESDNPDSQVTQERVRRLVDEVCLLSTRAALCNPPGSKHFALTKVDDVPGQPADARVPQIARALNVTHHQRKQLGQLRGLFLQKLGRIAGDRRDINAQLAGAVPGGTGNRHLCARYLTAHDRARRLRESLREEHILVLDFISTIYKHVFACQQVAQFMIQSYPWTPDCLALCTWVAAEDGDAEALSMLAADAQSKQQAAVAAAASGAAPAGAASSRHQTSSGASGGNSGNTLLQCGGAATPRGGAGAGMGPPPPPMFLPTAFAMPAGMQQQSGMFQQMTPPGIMPAQGGYNPAAALMHAPTGSDGMAGTHLMGHRWVAGAAPPPGGLHQPITAAGSGCLQLPLGLPHLAAPCGGAASGAPISPHVATMSSGNDHLQREKEEQLMEQQAHGKEGQHQAEAAAERSAEEPASGEHVWQREGGPPGVAGNAGAKGEQFEDEWPNPNEPETVTAVMRATRCVLLLLSVLAIANTRELLAPGKCQKPKALCGGYCVNLNSDLANCGACGNACRPGESCAGNLKRCKCGPLGNSCGADQVCCDDTCRTAQDLLTDVDNCGACGNACPDGNVCDGGVCKCTSSSQCPDETPICGADGACTKCTYAADKGMPCAIRAAELGVTEFQCDYPRLGGSGRCVECNIANTANNNDCAFLISHPYPGAEKVPTIDPSFTYCGADNRAPASQGAAHAEVFWTSPPAVFSSSSSRMAFFQRVMSYLLNEVLVNGLANSRTFQKFAIRSSSLVEEAAKKTAQQKEALGEHSSRFMDVFKEELTKGLKDINSKVK</sequence>
<evidence type="ECO:0000313" key="4">
    <source>
        <dbReference type="Proteomes" id="UP000239649"/>
    </source>
</evidence>
<proteinExistence type="predicted"/>
<reference evidence="3 4" key="1">
    <citation type="journal article" date="2018" name="Plant J.">
        <title>Genome sequences of Chlorella sorokiniana UTEX 1602 and Micractinium conductrix SAG 241.80: implications to maltose excretion by a green alga.</title>
        <authorList>
            <person name="Arriola M.B."/>
            <person name="Velmurugan N."/>
            <person name="Zhang Y."/>
            <person name="Plunkett M.H."/>
            <person name="Hondzo H."/>
            <person name="Barney B.M."/>
        </authorList>
    </citation>
    <scope>NUCLEOTIDE SEQUENCE [LARGE SCALE GENOMIC DNA]</scope>
    <source>
        <strain evidence="3 4">SAG 241.80</strain>
    </source>
</reference>
<dbReference type="Proteomes" id="UP000239649">
    <property type="component" value="Unassembled WGS sequence"/>
</dbReference>
<comment type="caution">
    <text evidence="3">The sequence shown here is derived from an EMBL/GenBank/DDBJ whole genome shotgun (WGS) entry which is preliminary data.</text>
</comment>
<evidence type="ECO:0000256" key="1">
    <source>
        <dbReference type="SAM" id="Coils"/>
    </source>
</evidence>
<dbReference type="InterPro" id="IPR046347">
    <property type="entry name" value="bZIP_sf"/>
</dbReference>
<evidence type="ECO:0000313" key="3">
    <source>
        <dbReference type="EMBL" id="PSC77023.1"/>
    </source>
</evidence>
<protein>
    <submittedName>
        <fullName evidence="3">Stigma-specific Stig1</fullName>
    </submittedName>
</protein>